<proteinExistence type="predicted"/>
<dbReference type="EMBL" id="VMNF01000006">
    <property type="protein sequence ID" value="TXC06501.1"/>
    <property type="molecule type" value="Genomic_DNA"/>
</dbReference>
<dbReference type="Proteomes" id="UP000321331">
    <property type="component" value="Unassembled WGS sequence"/>
</dbReference>
<evidence type="ECO:0000313" key="2">
    <source>
        <dbReference type="Proteomes" id="UP000321331"/>
    </source>
</evidence>
<comment type="caution">
    <text evidence="1">The sequence shown here is derived from an EMBL/GenBank/DDBJ whole genome shotgun (WGS) entry which is preliminary data.</text>
</comment>
<accession>A0A5C6T9P7</accession>
<organism evidence="1 2">
    <name type="scientific">Fusarium oxysporum f. sp. cubense</name>
    <dbReference type="NCBI Taxonomy" id="61366"/>
    <lineage>
        <taxon>Eukaryota</taxon>
        <taxon>Fungi</taxon>
        <taxon>Dikarya</taxon>
        <taxon>Ascomycota</taxon>
        <taxon>Pezizomycotina</taxon>
        <taxon>Sordariomycetes</taxon>
        <taxon>Hypocreomycetidae</taxon>
        <taxon>Hypocreales</taxon>
        <taxon>Nectriaceae</taxon>
        <taxon>Fusarium</taxon>
        <taxon>Fusarium oxysporum species complex</taxon>
    </lineage>
</organism>
<name>A0A5C6T9P7_FUSOC</name>
<reference evidence="1 2" key="1">
    <citation type="submission" date="2019-07" db="EMBL/GenBank/DDBJ databases">
        <title>The First High-Quality Draft Genome Sequence of the Causal Agent of the Current Panama Disease Epidemic.</title>
        <authorList>
            <person name="Warmington R.J."/>
            <person name="Kay W."/>
            <person name="Jeffries A."/>
            <person name="Bebber D."/>
            <person name="Moore K."/>
            <person name="Studholme D.J."/>
        </authorList>
    </citation>
    <scope>NUCLEOTIDE SEQUENCE [LARGE SCALE GENOMIC DNA]</scope>
    <source>
        <strain evidence="1 2">TR4</strain>
    </source>
</reference>
<sequence length="186" mass="21103">MPSHWSARRLVEDVLEVIPTAIVTNSLQRTWSIVDCETYHQYANLLLDKGVSISRISTRSSVPFADIATIHQHLLASREILPGATRFAYEDLGYRVTLLKWLAPSLRLKNCHVSPMKWRCRWGRMRDPENREPRGLLQDPSHAPAAAAATVAVRGLQPKPESEPRWRTRPSGCGWALEMHSHIPRG</sequence>
<evidence type="ECO:0000313" key="1">
    <source>
        <dbReference type="EMBL" id="TXC06501.1"/>
    </source>
</evidence>
<gene>
    <name evidence="1" type="ORF">FocTR4_00009831</name>
</gene>
<dbReference type="AlphaFoldDB" id="A0A5C6T9P7"/>
<protein>
    <submittedName>
        <fullName evidence="1">Uncharacterized protein</fullName>
    </submittedName>
</protein>